<evidence type="ECO:0000256" key="1">
    <source>
        <dbReference type="SAM" id="MobiDB-lite"/>
    </source>
</evidence>
<dbReference type="EMBL" id="JAGTTL010000016">
    <property type="protein sequence ID" value="KAK6310815.1"/>
    <property type="molecule type" value="Genomic_DNA"/>
</dbReference>
<proteinExistence type="predicted"/>
<feature type="compositionally biased region" description="Polar residues" evidence="1">
    <location>
        <begin position="119"/>
        <end position="128"/>
    </location>
</feature>
<gene>
    <name evidence="2" type="ORF">J4Q44_G00188700</name>
</gene>
<organism evidence="2 3">
    <name type="scientific">Coregonus suidteri</name>
    <dbReference type="NCBI Taxonomy" id="861788"/>
    <lineage>
        <taxon>Eukaryota</taxon>
        <taxon>Metazoa</taxon>
        <taxon>Chordata</taxon>
        <taxon>Craniata</taxon>
        <taxon>Vertebrata</taxon>
        <taxon>Euteleostomi</taxon>
        <taxon>Actinopterygii</taxon>
        <taxon>Neopterygii</taxon>
        <taxon>Teleostei</taxon>
        <taxon>Protacanthopterygii</taxon>
        <taxon>Salmoniformes</taxon>
        <taxon>Salmonidae</taxon>
        <taxon>Coregoninae</taxon>
        <taxon>Coregonus</taxon>
    </lineage>
</organism>
<name>A0AAN8LGK0_9TELE</name>
<accession>A0AAN8LGK0</accession>
<feature type="region of interest" description="Disordered" evidence="1">
    <location>
        <begin position="37"/>
        <end position="74"/>
    </location>
</feature>
<evidence type="ECO:0000313" key="3">
    <source>
        <dbReference type="Proteomes" id="UP001356427"/>
    </source>
</evidence>
<comment type="caution">
    <text evidence="2">The sequence shown here is derived from an EMBL/GenBank/DDBJ whole genome shotgun (WGS) entry which is preliminary data.</text>
</comment>
<sequence length="194" mass="21479">MPVAIEGHLGRNGELYDNWHSHQHKCGVMRTHCTSPGAPVSELPDSEAQAQQLPLPPPSSSVVQEHRRPRRPAAPIQFYSRALCIFSTGTDELPTIDMDSDEAEDKDEREREGRGQCGKNLTVSRSPTLRNQNNQHLNLQRLGRGRAADGQSLTQVHSGSAADAPETSRQELPRPHRTPTKSKRHFKAAAWGSD</sequence>
<protein>
    <submittedName>
        <fullName evidence="2">Uncharacterized protein</fullName>
    </submittedName>
</protein>
<feature type="compositionally biased region" description="Basic residues" evidence="1">
    <location>
        <begin position="175"/>
        <end position="187"/>
    </location>
</feature>
<dbReference type="AlphaFoldDB" id="A0AAN8LGK0"/>
<dbReference type="Proteomes" id="UP001356427">
    <property type="component" value="Unassembled WGS sequence"/>
</dbReference>
<reference evidence="2 3" key="1">
    <citation type="submission" date="2021-04" db="EMBL/GenBank/DDBJ databases">
        <authorList>
            <person name="De Guttry C."/>
            <person name="Zahm M."/>
            <person name="Klopp C."/>
            <person name="Cabau C."/>
            <person name="Louis A."/>
            <person name="Berthelot C."/>
            <person name="Parey E."/>
            <person name="Roest Crollius H."/>
            <person name="Montfort J."/>
            <person name="Robinson-Rechavi M."/>
            <person name="Bucao C."/>
            <person name="Bouchez O."/>
            <person name="Gislard M."/>
            <person name="Lluch J."/>
            <person name="Milhes M."/>
            <person name="Lampietro C."/>
            <person name="Lopez Roques C."/>
            <person name="Donnadieu C."/>
            <person name="Braasch I."/>
            <person name="Desvignes T."/>
            <person name="Postlethwait J."/>
            <person name="Bobe J."/>
            <person name="Wedekind C."/>
            <person name="Guiguen Y."/>
        </authorList>
    </citation>
    <scope>NUCLEOTIDE SEQUENCE [LARGE SCALE GENOMIC DNA]</scope>
    <source>
        <strain evidence="2">Cs_M1</strain>
        <tissue evidence="2">Blood</tissue>
    </source>
</reference>
<evidence type="ECO:0000313" key="2">
    <source>
        <dbReference type="EMBL" id="KAK6310815.1"/>
    </source>
</evidence>
<keyword evidence="3" id="KW-1185">Reference proteome</keyword>
<feature type="region of interest" description="Disordered" evidence="1">
    <location>
        <begin position="91"/>
        <end position="194"/>
    </location>
</feature>
<feature type="compositionally biased region" description="Low complexity" evidence="1">
    <location>
        <begin position="129"/>
        <end position="142"/>
    </location>
</feature>